<organism evidence="2 3">
    <name type="scientific">Pseudogulbenkiania ferrooxidans 2002</name>
    <dbReference type="NCBI Taxonomy" id="279714"/>
    <lineage>
        <taxon>Bacteria</taxon>
        <taxon>Pseudomonadati</taxon>
        <taxon>Pseudomonadota</taxon>
        <taxon>Betaproteobacteria</taxon>
        <taxon>Neisseriales</taxon>
        <taxon>Chromobacteriaceae</taxon>
        <taxon>Pseudogulbenkiania</taxon>
    </lineage>
</organism>
<dbReference type="Pfam" id="PF06074">
    <property type="entry name" value="Portal_Mu"/>
    <property type="match status" value="1"/>
</dbReference>
<dbReference type="RefSeq" id="WP_008953746.1">
    <property type="nucleotide sequence ID" value="NZ_ACIS01000004.1"/>
</dbReference>
<comment type="caution">
    <text evidence="2">The sequence shown here is derived from an EMBL/GenBank/DDBJ whole genome shotgun (WGS) entry which is preliminary data.</text>
</comment>
<dbReference type="InterPro" id="IPR009279">
    <property type="entry name" value="Portal_Mu"/>
</dbReference>
<proteinExistence type="predicted"/>
<dbReference type="eggNOG" id="COG4383">
    <property type="taxonomic scope" value="Bacteria"/>
</dbReference>
<sequence>MLVDHNGQPFPSRTSDLQDEQTAALGGIASRWPEHPSRGLTPQRLVEITDAAERGEIAAQHELFADMEEKDGHIATELGKRKLALLGLEWQLEPPPNASAAETKLAEEVAEWLDNLDMEDILFDMADALGHGFAALEMPWDTTGKVWLPKKLEHRPQSWFQFTTNELRLRSDSNHEGEALRPFSWIVHKHKSRSGITPRVGLHRALVWPFVFKNYSVRDLAEFLEIYGLPMRLGKYPPGATEKEKATLLRAVASIGHSAAGIIPDGMEIEFQAAANGTHEPFAWMVEWAERTESKIILGGTLTTQADGKSSTNALGKVHDEVRKDLRNADAKQLARTVTAQLVWPMVQLNKPGITPDRCPRFRFNLTEAESLEQFANSLPKLAQGGMRIPVSWAHERLQIPMAGKDEPILMPSKLTPPAPVESLRYRVALKAESGEVLPTDQVAVDKAGDGLDGNAIEDAAAKMLAPVIEALKQGASPEQAQDMLAELFDQMPEQDMTELLARVIFVADLWGRISG</sequence>
<keyword evidence="3" id="KW-1185">Reference proteome</keyword>
<dbReference type="Proteomes" id="UP000003165">
    <property type="component" value="Unassembled WGS sequence"/>
</dbReference>
<reference evidence="2 3" key="1">
    <citation type="submission" date="2009-02" db="EMBL/GenBank/DDBJ databases">
        <title>Sequencing of the draft genome and assembly of Lutiella nitroferrum 2002.</title>
        <authorList>
            <consortium name="US DOE Joint Genome Institute (JGI-PGF)"/>
            <person name="Lucas S."/>
            <person name="Copeland A."/>
            <person name="Lapidus A."/>
            <person name="Glavina del Rio T."/>
            <person name="Tice H."/>
            <person name="Bruce D."/>
            <person name="Goodwin L."/>
            <person name="Pitluck S."/>
            <person name="Larimer F."/>
            <person name="Land M.L."/>
            <person name="Hauser L."/>
            <person name="Coates J.D."/>
        </authorList>
    </citation>
    <scope>NUCLEOTIDE SEQUENCE [LARGE SCALE GENOMIC DNA]</scope>
    <source>
        <strain evidence="2 3">2002</strain>
    </source>
</reference>
<dbReference type="AlphaFoldDB" id="B9Z313"/>
<gene>
    <name evidence="2" type="ORF">FuraDRAFT_1726</name>
</gene>
<accession>B9Z313</accession>
<protein>
    <recommendedName>
        <fullName evidence="4">Mu-like prophage FluMu protein gp29</fullName>
    </recommendedName>
</protein>
<dbReference type="EMBL" id="ACIS01000004">
    <property type="protein sequence ID" value="EEG08966.1"/>
    <property type="molecule type" value="Genomic_DNA"/>
</dbReference>
<evidence type="ECO:0000313" key="3">
    <source>
        <dbReference type="Proteomes" id="UP000003165"/>
    </source>
</evidence>
<evidence type="ECO:0008006" key="4">
    <source>
        <dbReference type="Google" id="ProtNLM"/>
    </source>
</evidence>
<name>B9Z313_9NEIS</name>
<feature type="region of interest" description="Disordered" evidence="1">
    <location>
        <begin position="1"/>
        <end position="21"/>
    </location>
</feature>
<evidence type="ECO:0000313" key="2">
    <source>
        <dbReference type="EMBL" id="EEG08966.1"/>
    </source>
</evidence>
<evidence type="ECO:0000256" key="1">
    <source>
        <dbReference type="SAM" id="MobiDB-lite"/>
    </source>
</evidence>